<proteinExistence type="predicted"/>
<dbReference type="Proteomes" id="UP000502041">
    <property type="component" value="Chromosome"/>
</dbReference>
<organism evidence="1 2">
    <name type="scientific">Polaromonas vacuolata</name>
    <dbReference type="NCBI Taxonomy" id="37448"/>
    <lineage>
        <taxon>Bacteria</taxon>
        <taxon>Pseudomonadati</taxon>
        <taxon>Pseudomonadota</taxon>
        <taxon>Betaproteobacteria</taxon>
        <taxon>Burkholderiales</taxon>
        <taxon>Comamonadaceae</taxon>
        <taxon>Polaromonas</taxon>
    </lineage>
</organism>
<dbReference type="AlphaFoldDB" id="A0A6H2HAZ0"/>
<accession>A0A6H2HAZ0</accession>
<evidence type="ECO:0000313" key="1">
    <source>
        <dbReference type="EMBL" id="QJC56764.1"/>
    </source>
</evidence>
<sequence>MLLLLMLLLLHLIGFVVLAKKLHLSVRDLLPKSAWALDNKFHCQHKHLKKRMTAAQADVNSKITDLLHRTPDLPFTHLNQG</sequence>
<dbReference type="KEGG" id="pvac:HC248_02074"/>
<reference evidence="1 2" key="1">
    <citation type="submission" date="2020-04" db="EMBL/GenBank/DDBJ databases">
        <title>Complete genome of a Psychrophilic, Marine, Gas Vacuolate Bacterium Polaromonas vacuolata KCTC 22033T.</title>
        <authorList>
            <person name="Hwang K."/>
            <person name="Kim K.M."/>
        </authorList>
    </citation>
    <scope>NUCLEOTIDE SEQUENCE [LARGE SCALE GENOMIC DNA]</scope>
    <source>
        <strain evidence="1 2">KCTC 22033</strain>
    </source>
</reference>
<gene>
    <name evidence="1" type="ORF">HC248_02074</name>
</gene>
<protein>
    <submittedName>
        <fullName evidence="1">Uncharacterized protein</fullName>
    </submittedName>
</protein>
<evidence type="ECO:0000313" key="2">
    <source>
        <dbReference type="Proteomes" id="UP000502041"/>
    </source>
</evidence>
<name>A0A6H2HAZ0_9BURK</name>
<keyword evidence="2" id="KW-1185">Reference proteome</keyword>
<dbReference type="EMBL" id="CP051461">
    <property type="protein sequence ID" value="QJC56764.1"/>
    <property type="molecule type" value="Genomic_DNA"/>
</dbReference>